<proteinExistence type="predicted"/>
<organism evidence="2 3">
    <name type="scientific">Veillonella atypica KON</name>
    <dbReference type="NCBI Taxonomy" id="1128111"/>
    <lineage>
        <taxon>Bacteria</taxon>
        <taxon>Bacillati</taxon>
        <taxon>Bacillota</taxon>
        <taxon>Negativicutes</taxon>
        <taxon>Veillonellales</taxon>
        <taxon>Veillonellaceae</taxon>
        <taxon>Veillonella</taxon>
    </lineage>
</organism>
<gene>
    <name evidence="2" type="ORF">HMPREF0870_01334</name>
</gene>
<reference evidence="2 3" key="1">
    <citation type="submission" date="2012-05" db="EMBL/GenBank/DDBJ databases">
        <authorList>
            <person name="Weinstock G."/>
            <person name="Sodergren E."/>
            <person name="Lobos E.A."/>
            <person name="Fulton L."/>
            <person name="Fulton R."/>
            <person name="Courtney L."/>
            <person name="Fronick C."/>
            <person name="O'Laughlin M."/>
            <person name="Godfrey J."/>
            <person name="Wilson R.M."/>
            <person name="Miner T."/>
            <person name="Farmer C."/>
            <person name="Delehaunty K."/>
            <person name="Cordes M."/>
            <person name="Minx P."/>
            <person name="Tomlinson C."/>
            <person name="Chen J."/>
            <person name="Wollam A."/>
            <person name="Pepin K.H."/>
            <person name="Bhonagiri V."/>
            <person name="Zhang X."/>
            <person name="Suruliraj S."/>
            <person name="Warren W."/>
            <person name="Mitreva M."/>
            <person name="Mardis E.R."/>
            <person name="Wilson R.K."/>
        </authorList>
    </citation>
    <scope>NUCLEOTIDE SEQUENCE [LARGE SCALE GENOMIC DNA]</scope>
    <source>
        <strain evidence="2 3">KON</strain>
    </source>
</reference>
<comment type="caution">
    <text evidence="2">The sequence shown here is derived from an EMBL/GenBank/DDBJ whole genome shotgun (WGS) entry which is preliminary data.</text>
</comment>
<dbReference type="Pfam" id="PF13524">
    <property type="entry name" value="Glyco_trans_1_2"/>
    <property type="match status" value="1"/>
</dbReference>
<name>A0ABN0IJU5_9FIRM</name>
<dbReference type="RefSeq" id="WP_005383684.1">
    <property type="nucleotide sequence ID" value="NZ_KB291588.1"/>
</dbReference>
<dbReference type="Proteomes" id="UP000010412">
    <property type="component" value="Unassembled WGS sequence"/>
</dbReference>
<protein>
    <recommendedName>
        <fullName evidence="1">Spore protein YkvP/CgeB glycosyl transferase-like domain-containing protein</fullName>
    </recommendedName>
</protein>
<keyword evidence="3" id="KW-1185">Reference proteome</keyword>
<feature type="domain" description="Spore protein YkvP/CgeB glycosyl transferase-like" evidence="1">
    <location>
        <begin position="177"/>
        <end position="325"/>
    </location>
</feature>
<dbReference type="EMBL" id="AMEX01000029">
    <property type="protein sequence ID" value="EKY18772.1"/>
    <property type="molecule type" value="Genomic_DNA"/>
</dbReference>
<evidence type="ECO:0000313" key="2">
    <source>
        <dbReference type="EMBL" id="EKY18772.1"/>
    </source>
</evidence>
<evidence type="ECO:0000313" key="3">
    <source>
        <dbReference type="Proteomes" id="UP000010412"/>
    </source>
</evidence>
<dbReference type="InterPro" id="IPR055259">
    <property type="entry name" value="YkvP/CgeB_Glyco_trans-like"/>
</dbReference>
<sequence length="327" mass="38804">MRVVVLMEAAFQIFASNLVAAGKHVGIEMIPFIVPNDKVTKSLQDKFESFMSKNQSDTVLVINDFKNKNEYFLKESFFGKYKCYLWFWDSMHRIELRQDRLYKYKKVSSFEIDDVEYAKSTFGIDIDYVPLVAGESFCLNPVESNKNRSIDISFIGLVPKNSYRLQLLNRLAIHCKEKGYNLKLYGHFWHWNNWYQRVTGKIKFRLRYPVLAQYVENRFIQPEEAVEIYRNTKVNLNIHIKEHKSYNCRTFEVIGNNNFLLSSEQEEANLKLVSGIHFATYKTDDEFIRKIDYYMQHGDERNRIASTGGEQVRSIYKMEHFIKQVFE</sequence>
<evidence type="ECO:0000259" key="1">
    <source>
        <dbReference type="Pfam" id="PF13524"/>
    </source>
</evidence>
<accession>A0ABN0IJU5</accession>